<keyword evidence="1" id="KW-0732">Signal</keyword>
<feature type="chain" id="PRO_5026071287" evidence="1">
    <location>
        <begin position="21"/>
        <end position="159"/>
    </location>
</feature>
<dbReference type="InterPro" id="IPR007410">
    <property type="entry name" value="LpqE-like"/>
</dbReference>
<dbReference type="Proteomes" id="UP000469430">
    <property type="component" value="Unassembled WGS sequence"/>
</dbReference>
<accession>A0A6I4TZG2</accession>
<dbReference type="InterPro" id="IPR036182">
    <property type="entry name" value="PCuAC_sf"/>
</dbReference>
<dbReference type="PROSITE" id="PS51257">
    <property type="entry name" value="PROKAR_LIPOPROTEIN"/>
    <property type="match status" value="1"/>
</dbReference>
<keyword evidence="3" id="KW-1185">Reference proteome</keyword>
<evidence type="ECO:0000256" key="1">
    <source>
        <dbReference type="SAM" id="SignalP"/>
    </source>
</evidence>
<evidence type="ECO:0000313" key="2">
    <source>
        <dbReference type="EMBL" id="MXP00009.1"/>
    </source>
</evidence>
<dbReference type="PANTHER" id="PTHR36302">
    <property type="entry name" value="BLR7088 PROTEIN"/>
    <property type="match status" value="1"/>
</dbReference>
<dbReference type="Pfam" id="PF04314">
    <property type="entry name" value="PCuAC"/>
    <property type="match status" value="1"/>
</dbReference>
<dbReference type="EMBL" id="WTYJ01000002">
    <property type="protein sequence ID" value="MXP00009.1"/>
    <property type="molecule type" value="Genomic_DNA"/>
</dbReference>
<name>A0A6I4TZG2_9SPHN</name>
<feature type="signal peptide" evidence="1">
    <location>
        <begin position="1"/>
        <end position="20"/>
    </location>
</feature>
<comment type="caution">
    <text evidence="2">The sequence shown here is derived from an EMBL/GenBank/DDBJ whole genome shotgun (WGS) entry which is preliminary data.</text>
</comment>
<reference evidence="2 3" key="1">
    <citation type="submission" date="2019-12" db="EMBL/GenBank/DDBJ databases">
        <title>Genomic-based taxomic classification of the family Erythrobacteraceae.</title>
        <authorList>
            <person name="Xu L."/>
        </authorList>
    </citation>
    <scope>NUCLEOTIDE SEQUENCE [LARGE SCALE GENOMIC DNA]</scope>
    <source>
        <strain evidence="2 3">S36</strain>
    </source>
</reference>
<dbReference type="PANTHER" id="PTHR36302:SF1">
    <property type="entry name" value="COPPER CHAPERONE PCU(A)C"/>
    <property type="match status" value="1"/>
</dbReference>
<dbReference type="InterPro" id="IPR058248">
    <property type="entry name" value="Lxx211020-like"/>
</dbReference>
<dbReference type="RefSeq" id="WP_161391683.1">
    <property type="nucleotide sequence ID" value="NZ_JBHSCP010000001.1"/>
</dbReference>
<dbReference type="OrthoDB" id="9796962at2"/>
<dbReference type="Gene3D" id="2.60.40.1890">
    <property type="entry name" value="PCu(A)C copper chaperone"/>
    <property type="match status" value="1"/>
</dbReference>
<evidence type="ECO:0000313" key="3">
    <source>
        <dbReference type="Proteomes" id="UP000469430"/>
    </source>
</evidence>
<protein>
    <submittedName>
        <fullName evidence="2">Copper chaperone PCu(A)C</fullName>
    </submittedName>
</protein>
<organism evidence="2 3">
    <name type="scientific">Croceibacterium xixiisoli</name>
    <dbReference type="NCBI Taxonomy" id="1476466"/>
    <lineage>
        <taxon>Bacteria</taxon>
        <taxon>Pseudomonadati</taxon>
        <taxon>Pseudomonadota</taxon>
        <taxon>Alphaproteobacteria</taxon>
        <taxon>Sphingomonadales</taxon>
        <taxon>Erythrobacteraceae</taxon>
        <taxon>Croceibacterium</taxon>
    </lineage>
</organism>
<dbReference type="SUPFAM" id="SSF110087">
    <property type="entry name" value="DR1885-like metal-binding protein"/>
    <property type="match status" value="1"/>
</dbReference>
<sequence>MNKSVICALALGIASLGLSACGQSEQPTEAAPEAPAGISVTNGRLILPAVAGNPAAIYFDISNSGPEQQMIRSASVQGASHAMLHKTSTWNLQASMEDVPQLPVAPGQTVRFAPGEYHVMASDLADTLVAGGTTEVTLTFIRGDKVSFPVEIRAAGDER</sequence>
<gene>
    <name evidence="2" type="ORF">GRI97_13525</name>
</gene>
<dbReference type="AlphaFoldDB" id="A0A6I4TZG2"/>
<proteinExistence type="predicted"/>